<accession>A0A6A6SKS3</accession>
<dbReference type="AlphaFoldDB" id="A0A6A6SKS3"/>
<name>A0A6A6SKS3_9PLEO</name>
<gene>
    <name evidence="2" type="ORF">K491DRAFT_741649</name>
</gene>
<dbReference type="OrthoDB" id="4757095at2759"/>
<protein>
    <recommendedName>
        <fullName evidence="1">DUF7730 domain-containing protein</fullName>
    </recommendedName>
</protein>
<dbReference type="PANTHER" id="PTHR38790:SF4">
    <property type="entry name" value="2EXR DOMAIN-CONTAINING PROTEIN"/>
    <property type="match status" value="1"/>
</dbReference>
<reference evidence="2" key="1">
    <citation type="journal article" date="2020" name="Stud. Mycol.">
        <title>101 Dothideomycetes genomes: a test case for predicting lifestyles and emergence of pathogens.</title>
        <authorList>
            <person name="Haridas S."/>
            <person name="Albert R."/>
            <person name="Binder M."/>
            <person name="Bloem J."/>
            <person name="Labutti K."/>
            <person name="Salamov A."/>
            <person name="Andreopoulos B."/>
            <person name="Baker S."/>
            <person name="Barry K."/>
            <person name="Bills G."/>
            <person name="Bluhm B."/>
            <person name="Cannon C."/>
            <person name="Castanera R."/>
            <person name="Culley D."/>
            <person name="Daum C."/>
            <person name="Ezra D."/>
            <person name="Gonzalez J."/>
            <person name="Henrissat B."/>
            <person name="Kuo A."/>
            <person name="Liang C."/>
            <person name="Lipzen A."/>
            <person name="Lutzoni F."/>
            <person name="Magnuson J."/>
            <person name="Mondo S."/>
            <person name="Nolan M."/>
            <person name="Ohm R."/>
            <person name="Pangilinan J."/>
            <person name="Park H.-J."/>
            <person name="Ramirez L."/>
            <person name="Alfaro M."/>
            <person name="Sun H."/>
            <person name="Tritt A."/>
            <person name="Yoshinaga Y."/>
            <person name="Zwiers L.-H."/>
            <person name="Turgeon B."/>
            <person name="Goodwin S."/>
            <person name="Spatafora J."/>
            <person name="Crous P."/>
            <person name="Grigoriev I."/>
        </authorList>
    </citation>
    <scope>NUCLEOTIDE SEQUENCE</scope>
    <source>
        <strain evidence="2">CBS 122681</strain>
    </source>
</reference>
<dbReference type="InterPro" id="IPR056632">
    <property type="entry name" value="DUF7730"/>
</dbReference>
<dbReference type="Pfam" id="PF24864">
    <property type="entry name" value="DUF7730"/>
    <property type="match status" value="1"/>
</dbReference>
<dbReference type="Proteomes" id="UP000799324">
    <property type="component" value="Unassembled WGS sequence"/>
</dbReference>
<dbReference type="PANTHER" id="PTHR38790">
    <property type="entry name" value="2EXR DOMAIN-CONTAINING PROTEIN-RELATED"/>
    <property type="match status" value="1"/>
</dbReference>
<organism evidence="2 3">
    <name type="scientific">Lophiostoma macrostomum CBS 122681</name>
    <dbReference type="NCBI Taxonomy" id="1314788"/>
    <lineage>
        <taxon>Eukaryota</taxon>
        <taxon>Fungi</taxon>
        <taxon>Dikarya</taxon>
        <taxon>Ascomycota</taxon>
        <taxon>Pezizomycotina</taxon>
        <taxon>Dothideomycetes</taxon>
        <taxon>Pleosporomycetidae</taxon>
        <taxon>Pleosporales</taxon>
        <taxon>Lophiostomataceae</taxon>
        <taxon>Lophiostoma</taxon>
    </lineage>
</organism>
<proteinExistence type="predicted"/>
<evidence type="ECO:0000313" key="2">
    <source>
        <dbReference type="EMBL" id="KAF2647223.1"/>
    </source>
</evidence>
<evidence type="ECO:0000313" key="3">
    <source>
        <dbReference type="Proteomes" id="UP000799324"/>
    </source>
</evidence>
<dbReference type="EMBL" id="MU004655">
    <property type="protein sequence ID" value="KAF2647223.1"/>
    <property type="molecule type" value="Genomic_DNA"/>
</dbReference>
<sequence>MRSQSESTLLRIPLEIRNQVLGYLITDQLHVILHKGALHWSICIEPELAFDLDGSERNLQGQTHSEKTWARRLRSSWGPHWRCEEFFQDRGRGKHTLDGALELDYVCKQVYNEVHALMASNTMFQITDLETLCYASTSKDTGARQLSFLHDVGRRVIANLVRLDITLRLPLSVWESIESGTSMLASPQAVAWMGIGTAIGQLQRLTKLSIWLDHDQQCSWSAVNERCILAPLLPLAKILRLVLPKLHPDLETSERHFTEDSASPFQIRRVLRQRYHAQSNEHHDPRNDASQDPPTKVIFKGDFPITLETCRFFYEPDFTSASLEEIEEDERDKWRRGVDVELWMKNLQDQLDDFSPHEYVDI</sequence>
<feature type="domain" description="DUF7730" evidence="1">
    <location>
        <begin position="3"/>
        <end position="244"/>
    </location>
</feature>
<keyword evidence="3" id="KW-1185">Reference proteome</keyword>
<evidence type="ECO:0000259" key="1">
    <source>
        <dbReference type="Pfam" id="PF24864"/>
    </source>
</evidence>